<name>A0AAP8NKI3_9BACT</name>
<dbReference type="AlphaFoldDB" id="A0AAP8NKI3"/>
<evidence type="ECO:0008006" key="3">
    <source>
        <dbReference type="Google" id="ProtNLM"/>
    </source>
</evidence>
<proteinExistence type="predicted"/>
<sequence length="171" mass="18595">MIPSKEDRAARALDYFHQGYNCSQSVFAAFADVCGLTEETALKLSSPLGAGIGRMREVCGAFCGLSMLAGSLYGNSSPETGEKEKIFSLVQSLAASFKQEFGTLYCRELLGLSPERLAAETARPGERTAAYYASRPCERCIAFCARRAADLEAKARRHENTRPPLQGNRAL</sequence>
<dbReference type="InterPro" id="IPR010181">
    <property type="entry name" value="CGCAxxGCC_motif"/>
</dbReference>
<dbReference type="NCBIfam" id="TIGR01909">
    <property type="entry name" value="C_GCAxxG_C_C"/>
    <property type="match status" value="1"/>
</dbReference>
<organism evidence="1 2">
    <name type="scientific">Akkermansia muciniphila</name>
    <dbReference type="NCBI Taxonomy" id="239935"/>
    <lineage>
        <taxon>Bacteria</taxon>
        <taxon>Pseudomonadati</taxon>
        <taxon>Verrucomicrobiota</taxon>
        <taxon>Verrucomicrobiia</taxon>
        <taxon>Verrucomicrobiales</taxon>
        <taxon>Akkermansiaceae</taxon>
        <taxon>Akkermansia</taxon>
    </lineage>
</organism>
<evidence type="ECO:0000313" key="1">
    <source>
        <dbReference type="EMBL" id="PNC54823.1"/>
    </source>
</evidence>
<accession>A0AAP8NKI3</accession>
<gene>
    <name evidence="1" type="ORF">CXU09_09870</name>
</gene>
<evidence type="ECO:0000313" key="2">
    <source>
        <dbReference type="Proteomes" id="UP000235914"/>
    </source>
</evidence>
<protein>
    <recommendedName>
        <fullName evidence="3">C_GCAxxG_C_C family protein</fullName>
    </recommendedName>
</protein>
<dbReference type="RefSeq" id="WP_102732572.1">
    <property type="nucleotide sequence ID" value="NZ_BAABSF010000015.1"/>
</dbReference>
<dbReference type="Proteomes" id="UP000235914">
    <property type="component" value="Unassembled WGS sequence"/>
</dbReference>
<dbReference type="Pfam" id="PF09719">
    <property type="entry name" value="C_GCAxxG_C_C"/>
    <property type="match status" value="1"/>
</dbReference>
<reference evidence="1 2" key="1">
    <citation type="journal article" date="2017" name="BMC Genomics">
        <title>Genome sequencing of 39 Akkermansia muciniphila isolates reveals its population structure, genomic and functional diverisity, and global distribution in mammalian gut microbiotas.</title>
        <authorList>
            <person name="Guo X."/>
            <person name="Li S."/>
            <person name="Zhang J."/>
            <person name="Wu F."/>
            <person name="Li X."/>
            <person name="Wu D."/>
            <person name="Zhang M."/>
            <person name="Ou Z."/>
            <person name="Jie Z."/>
            <person name="Yan Q."/>
            <person name="Li P."/>
            <person name="Yi J."/>
            <person name="Peng Y."/>
        </authorList>
    </citation>
    <scope>NUCLEOTIDE SEQUENCE [LARGE SCALE GENOMIC DNA]</scope>
    <source>
        <strain evidence="1 2">GP43</strain>
    </source>
</reference>
<dbReference type="EMBL" id="PJKN01000005">
    <property type="protein sequence ID" value="PNC54823.1"/>
    <property type="molecule type" value="Genomic_DNA"/>
</dbReference>
<comment type="caution">
    <text evidence="1">The sequence shown here is derived from an EMBL/GenBank/DDBJ whole genome shotgun (WGS) entry which is preliminary data.</text>
</comment>